<protein>
    <submittedName>
        <fullName evidence="1">Ribosomal protein S18 acetylase RimI</fullName>
    </submittedName>
</protein>
<dbReference type="OrthoDB" id="1949423at2"/>
<sequence length="162" mass="18775">MICNIKRITAVDSKIDSIFSELSFLRTEYPEFYSWFYDKVVPELSNGSREVFIAQTPLSFGKINGVLVLKNTNSEKKICTLYVDKESRLNGIGQRFIDIAFNELDTDKPLITVSDNRISDFSRLLKKNNFEIVDSLSNYYSENHVEYTFNGHLYLPENVKYA</sequence>
<proteinExistence type="predicted"/>
<dbReference type="GO" id="GO:0005840">
    <property type="term" value="C:ribosome"/>
    <property type="evidence" value="ECO:0007669"/>
    <property type="project" value="UniProtKB-KW"/>
</dbReference>
<dbReference type="STRING" id="225004.SAMN02745152_02160"/>
<reference evidence="1 2" key="1">
    <citation type="submission" date="2017-02" db="EMBL/GenBank/DDBJ databases">
        <authorList>
            <person name="Peterson S.W."/>
        </authorList>
    </citation>
    <scope>NUCLEOTIDE SEQUENCE [LARGE SCALE GENOMIC DNA]</scope>
    <source>
        <strain evidence="1 2">ATCC BAA-909</strain>
    </source>
</reference>
<keyword evidence="2" id="KW-1185">Reference proteome</keyword>
<dbReference type="RefSeq" id="WP_078931877.1">
    <property type="nucleotide sequence ID" value="NZ_FUXC01000020.1"/>
</dbReference>
<accession>A0A1T4QXY4</accession>
<dbReference type="AlphaFoldDB" id="A0A1T4QXY4"/>
<evidence type="ECO:0000313" key="2">
    <source>
        <dbReference type="Proteomes" id="UP000190395"/>
    </source>
</evidence>
<organism evidence="1 2">
    <name type="scientific">Treponema berlinense</name>
    <dbReference type="NCBI Taxonomy" id="225004"/>
    <lineage>
        <taxon>Bacteria</taxon>
        <taxon>Pseudomonadati</taxon>
        <taxon>Spirochaetota</taxon>
        <taxon>Spirochaetia</taxon>
        <taxon>Spirochaetales</taxon>
        <taxon>Treponemataceae</taxon>
        <taxon>Treponema</taxon>
    </lineage>
</organism>
<gene>
    <name evidence="1" type="ORF">SAMN02745152_02160</name>
</gene>
<evidence type="ECO:0000313" key="1">
    <source>
        <dbReference type="EMBL" id="SKA08525.1"/>
    </source>
</evidence>
<dbReference type="GeneID" id="303368363"/>
<dbReference type="Proteomes" id="UP000190395">
    <property type="component" value="Unassembled WGS sequence"/>
</dbReference>
<dbReference type="SUPFAM" id="SSF55729">
    <property type="entry name" value="Acyl-CoA N-acyltransferases (Nat)"/>
    <property type="match status" value="1"/>
</dbReference>
<dbReference type="InterPro" id="IPR016181">
    <property type="entry name" value="Acyl_CoA_acyltransferase"/>
</dbReference>
<name>A0A1T4QXY4_9SPIR</name>
<dbReference type="Gene3D" id="3.40.630.30">
    <property type="match status" value="1"/>
</dbReference>
<keyword evidence="1" id="KW-0687">Ribonucleoprotein</keyword>
<keyword evidence="1" id="KW-0689">Ribosomal protein</keyword>
<dbReference type="EMBL" id="FUXC01000020">
    <property type="protein sequence ID" value="SKA08525.1"/>
    <property type="molecule type" value="Genomic_DNA"/>
</dbReference>